<dbReference type="PANTHER" id="PTHR47986:SF34">
    <property type="entry name" value="RECEPTOR-LIKE KINASE TMK2"/>
    <property type="match status" value="1"/>
</dbReference>
<feature type="signal peptide" evidence="10">
    <location>
        <begin position="1"/>
        <end position="22"/>
    </location>
</feature>
<dbReference type="InterPro" id="IPR032675">
    <property type="entry name" value="LRR_dom_sf"/>
</dbReference>
<name>A0A5C7IXK1_9ROSI</name>
<evidence type="ECO:0000256" key="7">
    <source>
        <dbReference type="ARBA" id="ARBA00023136"/>
    </source>
</evidence>
<evidence type="ECO:0000313" key="13">
    <source>
        <dbReference type="Proteomes" id="UP000323000"/>
    </source>
</evidence>
<keyword evidence="4 10" id="KW-0732">Signal</keyword>
<sequence>MKKLDVVVCVSILLYLTISIESQSISSPDTPPMLALKASLGNPESLGWSDPDPCKWAHVSCYNNRVTDIQIGNQNLKGTLPQDLNNLTWLKKLDVMKNQLSGPLPILSELNSLQQVLIFSANGANVIGTIPNFLEANTFPGLKHLHLAFNNIQGPILLGFENTFLQSLWLNGQMSESKLNGSIAVLQNMTYLTKVWLHGNEFTGPMPDLSRLSNFNQLSLRDNNLMGIVPLSVVNHPKLAIVNLTNNYLQGPTPKFDTFKVAVDMNKGSNNFCLDEPGTPYDDRVNILLSILEPLGYPAIPTHAWKGNDPCPNIKRWSGIYCDQRNIIFVYMIYWGLSGTISPYFSKFLSLERLYLRNNSLTDTIPNGLTTLSKLKWLDVSHNNLSSKIPHFRPNVRVYTEGNPNIGK</sequence>
<evidence type="ECO:0000256" key="5">
    <source>
        <dbReference type="ARBA" id="ARBA00022737"/>
    </source>
</evidence>
<keyword evidence="2" id="KW-0433">Leucine-rich repeat</keyword>
<dbReference type="FunFam" id="3.80.10.10:FF:000129">
    <property type="entry name" value="Leucine-rich repeat receptor-like kinase"/>
    <property type="match status" value="1"/>
</dbReference>
<keyword evidence="3" id="KW-0812">Transmembrane</keyword>
<evidence type="ECO:0000256" key="8">
    <source>
        <dbReference type="ARBA" id="ARBA00023170"/>
    </source>
</evidence>
<dbReference type="Gene3D" id="3.80.10.10">
    <property type="entry name" value="Ribonuclease Inhibitor"/>
    <property type="match status" value="3"/>
</dbReference>
<dbReference type="AlphaFoldDB" id="A0A5C7IXK1"/>
<keyword evidence="9" id="KW-0325">Glycoprotein</keyword>
<organism evidence="12 13">
    <name type="scientific">Acer yangbiense</name>
    <dbReference type="NCBI Taxonomy" id="1000413"/>
    <lineage>
        <taxon>Eukaryota</taxon>
        <taxon>Viridiplantae</taxon>
        <taxon>Streptophyta</taxon>
        <taxon>Embryophyta</taxon>
        <taxon>Tracheophyta</taxon>
        <taxon>Spermatophyta</taxon>
        <taxon>Magnoliopsida</taxon>
        <taxon>eudicotyledons</taxon>
        <taxon>Gunneridae</taxon>
        <taxon>Pentapetalae</taxon>
        <taxon>rosids</taxon>
        <taxon>malvids</taxon>
        <taxon>Sapindales</taxon>
        <taxon>Sapindaceae</taxon>
        <taxon>Hippocastanoideae</taxon>
        <taxon>Acereae</taxon>
        <taxon>Acer</taxon>
    </lineage>
</organism>
<evidence type="ECO:0000259" key="11">
    <source>
        <dbReference type="Pfam" id="PF08263"/>
    </source>
</evidence>
<dbReference type="Proteomes" id="UP000323000">
    <property type="component" value="Chromosome 1"/>
</dbReference>
<evidence type="ECO:0000256" key="3">
    <source>
        <dbReference type="ARBA" id="ARBA00022692"/>
    </source>
</evidence>
<dbReference type="Pfam" id="PF13855">
    <property type="entry name" value="LRR_8"/>
    <property type="match status" value="1"/>
</dbReference>
<keyword evidence="13" id="KW-1185">Reference proteome</keyword>
<keyword evidence="5" id="KW-0677">Repeat</keyword>
<dbReference type="Pfam" id="PF08263">
    <property type="entry name" value="LRRNT_2"/>
    <property type="match status" value="2"/>
</dbReference>
<comment type="subcellular location">
    <subcellularLocation>
        <location evidence="1">Membrane</location>
        <topology evidence="1">Single-pass membrane protein</topology>
    </subcellularLocation>
</comment>
<dbReference type="GO" id="GO:0016020">
    <property type="term" value="C:membrane"/>
    <property type="evidence" value="ECO:0007669"/>
    <property type="project" value="UniProtKB-SubCell"/>
</dbReference>
<accession>A0A5C7IXK1</accession>
<dbReference type="EMBL" id="VAHF01000001">
    <property type="protein sequence ID" value="TXG73312.1"/>
    <property type="molecule type" value="Genomic_DNA"/>
</dbReference>
<dbReference type="PANTHER" id="PTHR47986">
    <property type="entry name" value="OSJNBA0070M12.3 PROTEIN"/>
    <property type="match status" value="1"/>
</dbReference>
<evidence type="ECO:0000256" key="6">
    <source>
        <dbReference type="ARBA" id="ARBA00022989"/>
    </source>
</evidence>
<dbReference type="InterPro" id="IPR001611">
    <property type="entry name" value="Leu-rich_rpt"/>
</dbReference>
<protein>
    <recommendedName>
        <fullName evidence="11">Leucine-rich repeat-containing N-terminal plant-type domain-containing protein</fullName>
    </recommendedName>
</protein>
<proteinExistence type="predicted"/>
<dbReference type="SUPFAM" id="SSF52058">
    <property type="entry name" value="L domain-like"/>
    <property type="match status" value="1"/>
</dbReference>
<feature type="domain" description="Leucine-rich repeat-containing N-terminal plant-type" evidence="11">
    <location>
        <begin position="33"/>
        <end position="61"/>
    </location>
</feature>
<evidence type="ECO:0000256" key="1">
    <source>
        <dbReference type="ARBA" id="ARBA00004167"/>
    </source>
</evidence>
<dbReference type="InterPro" id="IPR013210">
    <property type="entry name" value="LRR_N_plant-typ"/>
</dbReference>
<keyword evidence="6" id="KW-1133">Transmembrane helix</keyword>
<dbReference type="OrthoDB" id="1729886at2759"/>
<keyword evidence="7" id="KW-0472">Membrane</keyword>
<evidence type="ECO:0000313" key="12">
    <source>
        <dbReference type="EMBL" id="TXG73312.1"/>
    </source>
</evidence>
<evidence type="ECO:0000256" key="9">
    <source>
        <dbReference type="ARBA" id="ARBA00023180"/>
    </source>
</evidence>
<dbReference type="InterPro" id="IPR052422">
    <property type="entry name" value="Auxin_Ser/Thr_Kinase"/>
</dbReference>
<evidence type="ECO:0000256" key="2">
    <source>
        <dbReference type="ARBA" id="ARBA00022614"/>
    </source>
</evidence>
<evidence type="ECO:0000256" key="10">
    <source>
        <dbReference type="SAM" id="SignalP"/>
    </source>
</evidence>
<keyword evidence="8" id="KW-0675">Receptor</keyword>
<feature type="domain" description="Leucine-rich repeat-containing N-terminal plant-type" evidence="11">
    <location>
        <begin position="285"/>
        <end position="323"/>
    </location>
</feature>
<reference evidence="13" key="1">
    <citation type="journal article" date="2019" name="Gigascience">
        <title>De novo genome assembly of the endangered Acer yangbiense, a plant species with extremely small populations endemic to Yunnan Province, China.</title>
        <authorList>
            <person name="Yang J."/>
            <person name="Wariss H.M."/>
            <person name="Tao L."/>
            <person name="Zhang R."/>
            <person name="Yun Q."/>
            <person name="Hollingsworth P."/>
            <person name="Dao Z."/>
            <person name="Luo G."/>
            <person name="Guo H."/>
            <person name="Ma Y."/>
            <person name="Sun W."/>
        </authorList>
    </citation>
    <scope>NUCLEOTIDE SEQUENCE [LARGE SCALE GENOMIC DNA]</scope>
    <source>
        <strain evidence="13">cv. Malutang</strain>
    </source>
</reference>
<comment type="caution">
    <text evidence="12">The sequence shown here is derived from an EMBL/GenBank/DDBJ whole genome shotgun (WGS) entry which is preliminary data.</text>
</comment>
<evidence type="ECO:0000256" key="4">
    <source>
        <dbReference type="ARBA" id="ARBA00022729"/>
    </source>
</evidence>
<feature type="chain" id="PRO_5023048770" description="Leucine-rich repeat-containing N-terminal plant-type domain-containing protein" evidence="10">
    <location>
        <begin position="23"/>
        <end position="408"/>
    </location>
</feature>
<gene>
    <name evidence="12" type="ORF">EZV62_001891</name>
</gene>